<evidence type="ECO:0000256" key="9">
    <source>
        <dbReference type="SAM" id="MobiDB-lite"/>
    </source>
</evidence>
<accession>A0A9P0Z3F5</accession>
<keyword evidence="6" id="KW-0496">Mitochondrion</keyword>
<feature type="compositionally biased region" description="Low complexity" evidence="9">
    <location>
        <begin position="267"/>
        <end position="278"/>
    </location>
</feature>
<evidence type="ECO:0000256" key="3">
    <source>
        <dbReference type="ARBA" id="ARBA00022692"/>
    </source>
</evidence>
<feature type="region of interest" description="Disordered" evidence="9">
    <location>
        <begin position="35"/>
        <end position="57"/>
    </location>
</feature>
<dbReference type="AlphaFoldDB" id="A0A9P0Z3F5"/>
<evidence type="ECO:0000256" key="5">
    <source>
        <dbReference type="ARBA" id="ARBA00022989"/>
    </source>
</evidence>
<evidence type="ECO:0000313" key="11">
    <source>
        <dbReference type="Proteomes" id="UP001152484"/>
    </source>
</evidence>
<keyword evidence="5" id="KW-1133">Transmembrane helix</keyword>
<evidence type="ECO:0000313" key="10">
    <source>
        <dbReference type="EMBL" id="CAH9084631.1"/>
    </source>
</evidence>
<comment type="similarity">
    <text evidence="2">Belongs to the MICOS complex subunit Mic60 family.</text>
</comment>
<dbReference type="Pfam" id="PF09731">
    <property type="entry name" value="Mitofilin"/>
    <property type="match status" value="1"/>
</dbReference>
<evidence type="ECO:0000256" key="6">
    <source>
        <dbReference type="ARBA" id="ARBA00023128"/>
    </source>
</evidence>
<dbReference type="EMBL" id="CAMAPE010000017">
    <property type="protein sequence ID" value="CAH9084631.1"/>
    <property type="molecule type" value="Genomic_DNA"/>
</dbReference>
<dbReference type="GO" id="GO:0061617">
    <property type="term" value="C:MICOS complex"/>
    <property type="evidence" value="ECO:0007669"/>
    <property type="project" value="TreeGrafter"/>
</dbReference>
<evidence type="ECO:0000256" key="8">
    <source>
        <dbReference type="SAM" id="Coils"/>
    </source>
</evidence>
<evidence type="ECO:0000256" key="2">
    <source>
        <dbReference type="ARBA" id="ARBA00010877"/>
    </source>
</evidence>
<evidence type="ECO:0000256" key="4">
    <source>
        <dbReference type="ARBA" id="ARBA00022792"/>
    </source>
</evidence>
<evidence type="ECO:0000256" key="1">
    <source>
        <dbReference type="ARBA" id="ARBA00004273"/>
    </source>
</evidence>
<feature type="region of interest" description="Disordered" evidence="9">
    <location>
        <begin position="116"/>
        <end position="193"/>
    </location>
</feature>
<comment type="subcellular location">
    <subcellularLocation>
        <location evidence="1">Mitochondrion inner membrane</location>
    </subcellularLocation>
</comment>
<dbReference type="GO" id="GO:0042407">
    <property type="term" value="P:cristae formation"/>
    <property type="evidence" value="ECO:0007669"/>
    <property type="project" value="TreeGrafter"/>
</dbReference>
<dbReference type="InterPro" id="IPR019133">
    <property type="entry name" value="MIC60"/>
</dbReference>
<keyword evidence="7" id="KW-0472">Membrane</keyword>
<keyword evidence="11" id="KW-1185">Reference proteome</keyword>
<feature type="coiled-coil region" evidence="8">
    <location>
        <begin position="350"/>
        <end position="428"/>
    </location>
</feature>
<dbReference type="Proteomes" id="UP001152484">
    <property type="component" value="Unassembled WGS sequence"/>
</dbReference>
<gene>
    <name evidence="10" type="ORF">CEURO_LOCUS9100</name>
</gene>
<comment type="caution">
    <text evidence="10">The sequence shown here is derived from an EMBL/GenBank/DDBJ whole genome shotgun (WGS) entry which is preliminary data.</text>
</comment>
<dbReference type="PANTHER" id="PTHR15415">
    <property type="entry name" value="MITOFILIN"/>
    <property type="match status" value="1"/>
</dbReference>
<feature type="compositionally biased region" description="Polar residues" evidence="9">
    <location>
        <begin position="124"/>
        <end position="190"/>
    </location>
</feature>
<feature type="region of interest" description="Disordered" evidence="9">
    <location>
        <begin position="205"/>
        <end position="283"/>
    </location>
</feature>
<feature type="compositionally biased region" description="Low complexity" evidence="9">
    <location>
        <begin position="47"/>
        <end position="57"/>
    </location>
</feature>
<sequence length="651" mass="72025">MLRRRILRFSRPRSFERLPAQIAKQVPSCLSFRKEFSVQSPQNRPQGSDSSGKPSDSGGLLSKFAIGSVALGAAFMAAYQTGYLDKYLIKEPPNKVHELTNDAAIIADQDDSKEYKGIKHDSGQLENTTIEPSVSDSNVSTPSVEESSNVSTPDVGYSTESSKSCSYLSQSEDTSINQDKSQYQASSSPELTHEDANNINANEHVSSHGVMSPDIAKGDSTLPDERLSFKTPDVTPNTEHHDIVEISPTLEQAEKVPKSEANSTHTQLVSIQSEQQQQAPHDLSTPLGSLIDEYYLRHKDEAPGSASSNKAIEDLNGAYISKDGKLVLDFLQAIHEAEKRQAEIDSHLFNEEKRMMKEKYEKELKDARARELMYAEKEALLDKELRKEKGRAISALKSLVENLHEKHRKELEEKETEAELSIRKTQELAKAELASAIAKEKASQIEKMAEANLHINALCMAFYARSEEARQTHSVHKLALGAVSLEDALSKGLPIRNEIQALDSCLEEIDNDSLLKLVFSSLPEETQKYGTDTLLQLNHKLSDLKGSIRHFALIPPGGGGILTHSLAQITSWLKVREEDRSGDGIESLINRVHTLLAEEKLIEAADELEKGVKGTCAAEVVDEWIRCTRNRAITDQALTLLQAYASTISSI</sequence>
<name>A0A9P0Z3F5_CUSEU</name>
<keyword evidence="3" id="KW-0812">Transmembrane</keyword>
<protein>
    <recommendedName>
        <fullName evidence="12">MICOS complex subunit MIC60</fullName>
    </recommendedName>
</protein>
<organism evidence="10 11">
    <name type="scientific">Cuscuta europaea</name>
    <name type="common">European dodder</name>
    <dbReference type="NCBI Taxonomy" id="41803"/>
    <lineage>
        <taxon>Eukaryota</taxon>
        <taxon>Viridiplantae</taxon>
        <taxon>Streptophyta</taxon>
        <taxon>Embryophyta</taxon>
        <taxon>Tracheophyta</taxon>
        <taxon>Spermatophyta</taxon>
        <taxon>Magnoliopsida</taxon>
        <taxon>eudicotyledons</taxon>
        <taxon>Gunneridae</taxon>
        <taxon>Pentapetalae</taxon>
        <taxon>asterids</taxon>
        <taxon>lamiids</taxon>
        <taxon>Solanales</taxon>
        <taxon>Convolvulaceae</taxon>
        <taxon>Cuscuteae</taxon>
        <taxon>Cuscuta</taxon>
        <taxon>Cuscuta subgen. Cuscuta</taxon>
    </lineage>
</organism>
<keyword evidence="8" id="KW-0175">Coiled coil</keyword>
<feature type="compositionally biased region" description="Polar residues" evidence="9">
    <location>
        <begin position="37"/>
        <end position="46"/>
    </location>
</feature>
<reference evidence="10" key="1">
    <citation type="submission" date="2022-07" db="EMBL/GenBank/DDBJ databases">
        <authorList>
            <person name="Macas J."/>
            <person name="Novak P."/>
            <person name="Neumann P."/>
        </authorList>
    </citation>
    <scope>NUCLEOTIDE SEQUENCE</scope>
</reference>
<keyword evidence="4" id="KW-0999">Mitochondrion inner membrane</keyword>
<dbReference type="PANTHER" id="PTHR15415:SF7">
    <property type="entry name" value="MICOS COMPLEX SUBUNIT MIC60"/>
    <property type="match status" value="1"/>
</dbReference>
<dbReference type="OrthoDB" id="10261039at2759"/>
<proteinExistence type="inferred from homology"/>
<evidence type="ECO:0000256" key="7">
    <source>
        <dbReference type="ARBA" id="ARBA00023136"/>
    </source>
</evidence>
<evidence type="ECO:0008006" key="12">
    <source>
        <dbReference type="Google" id="ProtNLM"/>
    </source>
</evidence>